<keyword evidence="11 12" id="KW-0505">Motor protein</keyword>
<evidence type="ECO:0000259" key="16">
    <source>
        <dbReference type="PROSITE" id="PS50067"/>
    </source>
</evidence>
<evidence type="ECO:0000256" key="14">
    <source>
        <dbReference type="SAM" id="MobiDB-lite"/>
    </source>
</evidence>
<feature type="domain" description="Kinesin motor" evidence="16">
    <location>
        <begin position="435"/>
        <end position="733"/>
    </location>
</feature>
<dbReference type="EMBL" id="JAJAGQ010000014">
    <property type="protein sequence ID" value="KAJ8542806.1"/>
    <property type="molecule type" value="Genomic_DNA"/>
</dbReference>
<dbReference type="InterPro" id="IPR001715">
    <property type="entry name" value="CH_dom"/>
</dbReference>
<comment type="similarity">
    <text evidence="3">Belongs to the RecX family.</text>
</comment>
<dbReference type="Pfam" id="PF02631">
    <property type="entry name" value="RecX_HTH2"/>
    <property type="match status" value="1"/>
</dbReference>
<dbReference type="InterPro" id="IPR053924">
    <property type="entry name" value="RecX_HTH_2nd"/>
</dbReference>
<evidence type="ECO:0000256" key="8">
    <source>
        <dbReference type="ARBA" id="ARBA00022741"/>
    </source>
</evidence>
<dbReference type="GO" id="GO:0003777">
    <property type="term" value="F:microtubule motor activity"/>
    <property type="evidence" value="ECO:0007669"/>
    <property type="project" value="InterPro"/>
</dbReference>
<dbReference type="Proteomes" id="UP001152561">
    <property type="component" value="Unassembled WGS sequence"/>
</dbReference>
<evidence type="ECO:0000256" key="5">
    <source>
        <dbReference type="ARBA" id="ARBA00018111"/>
    </source>
</evidence>
<sequence length="1283" mass="144051">MPQESNPNQINSLFNSPVKNLRGLKGNLGFNSSSNEASKYTEEMFNDRDLAQRKAEEAAARRYQATEWLRQMYSGASEMLPEEPTEEEFRCALRNGLILCNVLNKVNPGAVHKVVVNSVVDMSSECAAQSAIQYFENMRNFLVAVGKMQLLTFEASDLEKGGSSSKVVDCILCLKGYYEWKQAGGIGVWKYGGTVRITSCPKGSPSSFGGSDSADESLDDSESSQFDHLLEFLRLSGEVSLEESNAANILTFLFDRFGLGLLQAYLMERNGVEDFPLNSMVIDAVLRKVVKNFSGLLVSQSNQLRLFLKKILADESAPISRSKVFEAISNYLRHRTSLVSSDCICGGKRESNWHTNGFTAVNEEIVDVQQKELEELKLFFRETKLDVQMYKSGWEEEFRRLVHHIKGLEVASSSYHKVLEENRLLYNQVQDLKGTIRVYCRVRPFLSGPPDMQSAVDYIGENGDIMIVNPGKQGKDARKIFTFNKVFGTKVTQQQIYVDTQPLVRSILDGFNVCIFAYGQTGSGKTYTMSGPDLTTEETWGVNYRALRDLFSTTKERREMIEYEVGVQMIEIYNEQVRDLLVIDGANSLIPVKCTQEVLDLMRIGQKNRAVGATALNERSSRSHSILTVHVRGKEVVSGSTLKGCLHLVDLAGSERVDKSEAVGERLKEAQHINRSLSALGDVIFALAQKSSHIPYRNSKLTQTLMFVHINPEADAFGETVSTLKFADRVSSIDLGAARSNKEIGEIRDMKDEISNLKQVLEKKEAELQLLKSGENVRGQASPLRMMRHIGNGSLKTEANQHPLDDSREVRSCSSGKQRRSQFPSKFTDKDFVPKMPLLTEEKSAASAMRRSPSPPVRRSISTDRGAHVRSRIKPETHENAPVMKLPFPARAPVTVNKPVTNMPAIVSSDKMRGYQSSRDQSRQENISDVLYSLQKMNNRKIPEHDDEQFKQVLNVRQGAIRKSKNENKMKAKYQLSTKIQIKSDVSVTLLSEEAQRSDVSESENENGFVGSNISGTISFGNGNLPRSFSRSSQNVEREISQTVEAFLAGKYEDRPSGGNNMLRNAEVNNSFNPEFRKPEDKPSNANRIARNSKEVSNSMAPELRRSRSTPRGKFIEFIHFGACPSYYFERVEMVEEFIIEDFNQALTVVELKKKLLGRKFTLNVVNTVITDFHTRGLINDGLYAEMFSRSRWSSSSWGPRRIKQALIKKGVSKVDTDNAIKMVFKNDEAGGEQESGESGLAMSKPSMDQLFVQASKQWLKGQGVPREKRKARIIRLASVPWL</sequence>
<dbReference type="InterPro" id="IPR027417">
    <property type="entry name" value="P-loop_NTPase"/>
</dbReference>
<organism evidence="17 18">
    <name type="scientific">Anisodus acutangulus</name>
    <dbReference type="NCBI Taxonomy" id="402998"/>
    <lineage>
        <taxon>Eukaryota</taxon>
        <taxon>Viridiplantae</taxon>
        <taxon>Streptophyta</taxon>
        <taxon>Embryophyta</taxon>
        <taxon>Tracheophyta</taxon>
        <taxon>Spermatophyta</taxon>
        <taxon>Magnoliopsida</taxon>
        <taxon>eudicotyledons</taxon>
        <taxon>Gunneridae</taxon>
        <taxon>Pentapetalae</taxon>
        <taxon>asterids</taxon>
        <taxon>lamiids</taxon>
        <taxon>Solanales</taxon>
        <taxon>Solanaceae</taxon>
        <taxon>Solanoideae</taxon>
        <taxon>Hyoscyameae</taxon>
        <taxon>Anisodus</taxon>
    </lineage>
</organism>
<evidence type="ECO:0000256" key="9">
    <source>
        <dbReference type="ARBA" id="ARBA00022840"/>
    </source>
</evidence>
<dbReference type="Pfam" id="PF00225">
    <property type="entry name" value="Kinesin"/>
    <property type="match status" value="1"/>
</dbReference>
<keyword evidence="6" id="KW-0963">Cytoplasm</keyword>
<evidence type="ECO:0000256" key="6">
    <source>
        <dbReference type="ARBA" id="ARBA00022490"/>
    </source>
</evidence>
<evidence type="ECO:0000313" key="18">
    <source>
        <dbReference type="Proteomes" id="UP001152561"/>
    </source>
</evidence>
<keyword evidence="7" id="KW-0493">Microtubule</keyword>
<dbReference type="FunFam" id="1.10.418.10:FF:000067">
    <property type="entry name" value="kinesin-like protein KIN-14F"/>
    <property type="match status" value="1"/>
</dbReference>
<evidence type="ECO:0000256" key="11">
    <source>
        <dbReference type="ARBA" id="ARBA00023175"/>
    </source>
</evidence>
<dbReference type="InterPro" id="IPR036872">
    <property type="entry name" value="CH_dom_sf"/>
</dbReference>
<keyword evidence="9 12" id="KW-0067">ATP-binding</keyword>
<dbReference type="PROSITE" id="PS50067">
    <property type="entry name" value="KINESIN_MOTOR_2"/>
    <property type="match status" value="1"/>
</dbReference>
<evidence type="ECO:0000259" key="15">
    <source>
        <dbReference type="PROSITE" id="PS50021"/>
    </source>
</evidence>
<proteinExistence type="inferred from homology"/>
<comment type="similarity">
    <text evidence="2">Belongs to the disease resistance NB-LRR family.</text>
</comment>
<dbReference type="CDD" id="cd21203">
    <property type="entry name" value="CH_AtKIN14-like"/>
    <property type="match status" value="1"/>
</dbReference>
<dbReference type="InterPro" id="IPR001752">
    <property type="entry name" value="Kinesin_motor_dom"/>
</dbReference>
<evidence type="ECO:0000256" key="1">
    <source>
        <dbReference type="ARBA" id="ARBA00004496"/>
    </source>
</evidence>
<dbReference type="GO" id="GO:0008017">
    <property type="term" value="F:microtubule binding"/>
    <property type="evidence" value="ECO:0007669"/>
    <property type="project" value="InterPro"/>
</dbReference>
<dbReference type="PANTHER" id="PTHR47972:SF28">
    <property type="entry name" value="KINESIN-LIKE PROTEIN KLP-3"/>
    <property type="match status" value="1"/>
</dbReference>
<keyword evidence="10 13" id="KW-0175">Coiled coil</keyword>
<keyword evidence="8 12" id="KW-0547">Nucleotide-binding</keyword>
<dbReference type="GO" id="GO:0005524">
    <property type="term" value="F:ATP binding"/>
    <property type="evidence" value="ECO:0007669"/>
    <property type="project" value="UniProtKB-UniRule"/>
</dbReference>
<comment type="subcellular location">
    <subcellularLocation>
        <location evidence="1">Cytoplasm</location>
    </subcellularLocation>
</comment>
<evidence type="ECO:0000256" key="13">
    <source>
        <dbReference type="SAM" id="Coils"/>
    </source>
</evidence>
<dbReference type="GO" id="GO:0007018">
    <property type="term" value="P:microtubule-based movement"/>
    <property type="evidence" value="ECO:0007669"/>
    <property type="project" value="InterPro"/>
</dbReference>
<feature type="region of interest" description="Disordered" evidence="14">
    <location>
        <begin position="843"/>
        <end position="869"/>
    </location>
</feature>
<evidence type="ECO:0000256" key="7">
    <source>
        <dbReference type="ARBA" id="ARBA00022701"/>
    </source>
</evidence>
<comment type="similarity">
    <text evidence="4">Belongs to the TRAFAC class myosin-kinesin ATPase superfamily. Kinesin family. KIN-14 subfamily.</text>
</comment>
<dbReference type="SMART" id="SM00129">
    <property type="entry name" value="KISc"/>
    <property type="match status" value="1"/>
</dbReference>
<gene>
    <name evidence="17" type="ORF">K7X08_005329</name>
</gene>
<evidence type="ECO:0000256" key="10">
    <source>
        <dbReference type="ARBA" id="ARBA00023054"/>
    </source>
</evidence>
<dbReference type="FunFam" id="3.40.850.10:FF:000044">
    <property type="entry name" value="p-loop containing nucleoside triphosphate hydrolases superfamily protein"/>
    <property type="match status" value="1"/>
</dbReference>
<protein>
    <recommendedName>
        <fullName evidence="5">Regulatory protein RecX</fullName>
    </recommendedName>
</protein>
<dbReference type="PANTHER" id="PTHR47972">
    <property type="entry name" value="KINESIN-LIKE PROTEIN KLP-3"/>
    <property type="match status" value="1"/>
</dbReference>
<dbReference type="SUPFAM" id="SSF52540">
    <property type="entry name" value="P-loop containing nucleoside triphosphate hydrolases"/>
    <property type="match status" value="1"/>
</dbReference>
<evidence type="ECO:0000256" key="3">
    <source>
        <dbReference type="ARBA" id="ARBA00009695"/>
    </source>
</evidence>
<dbReference type="Gene3D" id="1.10.10.10">
    <property type="entry name" value="Winged helix-like DNA-binding domain superfamily/Winged helix DNA-binding domain"/>
    <property type="match status" value="1"/>
</dbReference>
<evidence type="ECO:0000256" key="2">
    <source>
        <dbReference type="ARBA" id="ARBA00008894"/>
    </source>
</evidence>
<dbReference type="GO" id="GO:0005737">
    <property type="term" value="C:cytoplasm"/>
    <property type="evidence" value="ECO:0007669"/>
    <property type="project" value="UniProtKB-SubCell"/>
</dbReference>
<feature type="region of interest" description="Disordered" evidence="14">
    <location>
        <begin position="1070"/>
        <end position="1108"/>
    </location>
</feature>
<dbReference type="SUPFAM" id="SSF47576">
    <property type="entry name" value="Calponin-homology domain, CH-domain"/>
    <property type="match status" value="1"/>
</dbReference>
<feature type="compositionally biased region" description="Low complexity" evidence="14">
    <location>
        <begin position="845"/>
        <end position="860"/>
    </location>
</feature>
<reference evidence="18" key="1">
    <citation type="journal article" date="2023" name="Proc. Natl. Acad. Sci. U.S.A.">
        <title>Genomic and structural basis for evolution of tropane alkaloid biosynthesis.</title>
        <authorList>
            <person name="Wanga Y.-J."/>
            <person name="Taina T."/>
            <person name="Yua J.-Y."/>
            <person name="Lia J."/>
            <person name="Xua B."/>
            <person name="Chenc J."/>
            <person name="D'Auriad J.C."/>
            <person name="Huanga J.-P."/>
            <person name="Huanga S.-X."/>
        </authorList>
    </citation>
    <scope>NUCLEOTIDE SEQUENCE [LARGE SCALE GENOMIC DNA]</scope>
    <source>
        <strain evidence="18">cv. KIB-2019</strain>
    </source>
</reference>
<feature type="binding site" evidence="12">
    <location>
        <begin position="519"/>
        <end position="526"/>
    </location>
    <ligand>
        <name>ATP</name>
        <dbReference type="ChEBI" id="CHEBI:30616"/>
    </ligand>
</feature>
<feature type="region of interest" description="Disordered" evidence="14">
    <location>
        <begin position="796"/>
        <end position="830"/>
    </location>
</feature>
<evidence type="ECO:0000256" key="4">
    <source>
        <dbReference type="ARBA" id="ARBA00010899"/>
    </source>
</evidence>
<keyword evidence="18" id="KW-1185">Reference proteome</keyword>
<feature type="compositionally biased region" description="Polar residues" evidence="14">
    <location>
        <begin position="812"/>
        <end position="825"/>
    </location>
</feature>
<dbReference type="SMART" id="SM00033">
    <property type="entry name" value="CH"/>
    <property type="match status" value="1"/>
</dbReference>
<feature type="coiled-coil region" evidence="13">
    <location>
        <begin position="747"/>
        <end position="774"/>
    </location>
</feature>
<evidence type="ECO:0000256" key="12">
    <source>
        <dbReference type="PROSITE-ProRule" id="PRU00283"/>
    </source>
</evidence>
<dbReference type="Gene3D" id="1.10.418.10">
    <property type="entry name" value="Calponin-like domain"/>
    <property type="match status" value="1"/>
</dbReference>
<dbReference type="InterPro" id="IPR036388">
    <property type="entry name" value="WH-like_DNA-bd_sf"/>
</dbReference>
<dbReference type="InterPro" id="IPR027640">
    <property type="entry name" value="Kinesin-like_fam"/>
</dbReference>
<dbReference type="GO" id="GO:0005874">
    <property type="term" value="C:microtubule"/>
    <property type="evidence" value="ECO:0007669"/>
    <property type="project" value="UniProtKB-KW"/>
</dbReference>
<accession>A0A9Q1LR21</accession>
<evidence type="ECO:0000313" key="17">
    <source>
        <dbReference type="EMBL" id="KAJ8542806.1"/>
    </source>
</evidence>
<dbReference type="Pfam" id="PF00307">
    <property type="entry name" value="CH"/>
    <property type="match status" value="1"/>
</dbReference>
<dbReference type="PRINTS" id="PR00380">
    <property type="entry name" value="KINESINHEAVY"/>
</dbReference>
<feature type="domain" description="Calponin-homology (CH)" evidence="15">
    <location>
        <begin position="59"/>
        <end position="179"/>
    </location>
</feature>
<dbReference type="InterPro" id="IPR036961">
    <property type="entry name" value="Kinesin_motor_dom_sf"/>
</dbReference>
<dbReference type="OrthoDB" id="3176171at2759"/>
<comment type="caution">
    <text evidence="17">The sequence shown here is derived from an EMBL/GenBank/DDBJ whole genome shotgun (WGS) entry which is preliminary data.</text>
</comment>
<name>A0A9Q1LR21_9SOLA</name>
<dbReference type="PROSITE" id="PS50021">
    <property type="entry name" value="CH"/>
    <property type="match status" value="1"/>
</dbReference>
<dbReference type="Gene3D" id="3.40.850.10">
    <property type="entry name" value="Kinesin motor domain"/>
    <property type="match status" value="1"/>
</dbReference>